<evidence type="ECO:0000256" key="1">
    <source>
        <dbReference type="ARBA" id="ARBA00023118"/>
    </source>
</evidence>
<dbReference type="NCBIfam" id="TIGR01868">
    <property type="entry name" value="casD_Cas5e"/>
    <property type="match status" value="1"/>
</dbReference>
<dbReference type="CDD" id="cd09756">
    <property type="entry name" value="Cas5_I-E"/>
    <property type="match status" value="1"/>
</dbReference>
<dbReference type="Gene3D" id="3.30.70.2660">
    <property type="match status" value="1"/>
</dbReference>
<proteinExistence type="predicted"/>
<evidence type="ECO:0000313" key="3">
    <source>
        <dbReference type="EMBL" id="NJP46495.1"/>
    </source>
</evidence>
<evidence type="ECO:0000256" key="2">
    <source>
        <dbReference type="SAM" id="MobiDB-lite"/>
    </source>
</evidence>
<dbReference type="InterPro" id="IPR013422">
    <property type="entry name" value="CRISPR-assoc_prot_Cas5_N"/>
</dbReference>
<dbReference type="InterPro" id="IPR021124">
    <property type="entry name" value="CRISPR-assoc_prot_Cas5"/>
</dbReference>
<dbReference type="NCBIfam" id="TIGR02593">
    <property type="entry name" value="CRISPR_cas5"/>
    <property type="match status" value="1"/>
</dbReference>
<feature type="region of interest" description="Disordered" evidence="2">
    <location>
        <begin position="202"/>
        <end position="232"/>
    </location>
</feature>
<organism evidence="3 4">
    <name type="scientific">Actinacidiphila epipremni</name>
    <dbReference type="NCBI Taxonomy" id="2053013"/>
    <lineage>
        <taxon>Bacteria</taxon>
        <taxon>Bacillati</taxon>
        <taxon>Actinomycetota</taxon>
        <taxon>Actinomycetes</taxon>
        <taxon>Kitasatosporales</taxon>
        <taxon>Streptomycetaceae</taxon>
        <taxon>Actinacidiphila</taxon>
    </lineage>
</organism>
<reference evidence="3 4" key="1">
    <citation type="submission" date="2020-03" db="EMBL/GenBank/DDBJ databases">
        <title>WGS of actinomycetes isolated from Thailand.</title>
        <authorList>
            <person name="Thawai C."/>
        </authorList>
    </citation>
    <scope>NUCLEOTIDE SEQUENCE [LARGE SCALE GENOMIC DNA]</scope>
    <source>
        <strain evidence="3 4">PRB2-1</strain>
    </source>
</reference>
<dbReference type="InterPro" id="IPR010147">
    <property type="entry name" value="CRISPR-assoc_prot_CasD"/>
</dbReference>
<comment type="caution">
    <text evidence="3">The sequence shown here is derived from an EMBL/GenBank/DDBJ whole genome shotgun (WGS) entry which is preliminary data.</text>
</comment>
<protein>
    <submittedName>
        <fullName evidence="3">Type I-E CRISPR-associated protein Cas5/CasD</fullName>
    </submittedName>
</protein>
<keyword evidence="1" id="KW-0051">Antiviral defense</keyword>
<keyword evidence="4" id="KW-1185">Reference proteome</keyword>
<name>A0ABX0ZRI1_9ACTN</name>
<dbReference type="Proteomes" id="UP000734511">
    <property type="component" value="Unassembled WGS sequence"/>
</dbReference>
<evidence type="ECO:0000313" key="4">
    <source>
        <dbReference type="Proteomes" id="UP000734511"/>
    </source>
</evidence>
<sequence>MAAVSGLLLRLTGPLQSWGEHSYFNDRDTAGFPTRSGIVGLLAAALGRARTESVGDLAGLSVTVRVDRPGVLLRDLHTVGGGLPADRTVTTAEGGKRPGDTGTLVSHRHYLADAAFTAAVTVPPGGGPGAHEVLLDECAAALRCPRWPLFLGRRACPPEGPLLLGRSGDVLRHLVGLPLSARVPRGAGRAVEFVSDQPLDRLPVPASATAPGSDDGTVPVSDMGDDPVSFAPGQRTYRARPLYRRAVLLPDARYAGLGADALGALADYLTTNRSTETDGGLW</sequence>
<gene>
    <name evidence="3" type="primary">cas5e</name>
    <name evidence="3" type="ORF">HCN08_24245</name>
</gene>
<dbReference type="Pfam" id="PF09704">
    <property type="entry name" value="Cas_Cas5d"/>
    <property type="match status" value="1"/>
</dbReference>
<dbReference type="EMBL" id="JAATEJ010000022">
    <property type="protein sequence ID" value="NJP46495.1"/>
    <property type="molecule type" value="Genomic_DNA"/>
</dbReference>
<accession>A0ABX0ZRI1</accession>